<comment type="cofactor">
    <cofactor evidence="1">
        <name>Mn(2+)</name>
        <dbReference type="ChEBI" id="CHEBI:29035"/>
    </cofactor>
</comment>
<evidence type="ECO:0000256" key="5">
    <source>
        <dbReference type="ARBA" id="ARBA00022842"/>
    </source>
</evidence>
<evidence type="ECO:0000313" key="8">
    <source>
        <dbReference type="EMBL" id="QEA05380.1"/>
    </source>
</evidence>
<keyword evidence="6" id="KW-0464">Manganese</keyword>
<keyword evidence="5" id="KW-0460">Magnesium</keyword>
<sequence>MTVPVQSCWVRERFAAARMPVRAAIPEDAPLHPAAVLVPLVERPEGLHLILTRRTPHLRAHAGQISFPGGRIEPHDPSSLAAALREAEEEIGLSQTSVELLGSLPEYPTGTGFRIQPWVGLVDPQAHLVPDPVEVDEIFEVPLQYVLDVTNHRPHPVSHGGRRYRLCAIPYRDYYIWGATAAILRDLYRLLADCPEAPETP</sequence>
<dbReference type="SUPFAM" id="SSF55811">
    <property type="entry name" value="Nudix"/>
    <property type="match status" value="1"/>
</dbReference>
<dbReference type="Gene3D" id="3.90.79.10">
    <property type="entry name" value="Nucleoside Triphosphate Pyrophosphohydrolase"/>
    <property type="match status" value="1"/>
</dbReference>
<evidence type="ECO:0000256" key="6">
    <source>
        <dbReference type="ARBA" id="ARBA00023211"/>
    </source>
</evidence>
<accession>A0A5B8R9G4</accession>
<gene>
    <name evidence="8" type="primary">nudL_2</name>
    <name evidence="8" type="ORF">KBTEX_01701</name>
</gene>
<feature type="domain" description="Nudix hydrolase" evidence="7">
    <location>
        <begin position="30"/>
        <end position="163"/>
    </location>
</feature>
<protein>
    <submittedName>
        <fullName evidence="8">Putative Nudix hydrolase NudL</fullName>
        <ecNumber evidence="8">3.6.1.-</ecNumber>
    </submittedName>
</protein>
<organism evidence="8">
    <name type="scientific">uncultured organism</name>
    <dbReference type="NCBI Taxonomy" id="155900"/>
    <lineage>
        <taxon>unclassified sequences</taxon>
        <taxon>environmental samples</taxon>
    </lineage>
</organism>
<keyword evidence="3" id="KW-0479">Metal-binding</keyword>
<dbReference type="PROSITE" id="PS51462">
    <property type="entry name" value="NUDIX"/>
    <property type="match status" value="1"/>
</dbReference>
<dbReference type="PANTHER" id="PTHR12992">
    <property type="entry name" value="NUDIX HYDROLASE"/>
    <property type="match status" value="1"/>
</dbReference>
<dbReference type="NCBIfam" id="NF007980">
    <property type="entry name" value="PRK10707.1"/>
    <property type="match status" value="1"/>
</dbReference>
<evidence type="ECO:0000259" key="7">
    <source>
        <dbReference type="PROSITE" id="PS51462"/>
    </source>
</evidence>
<proteinExistence type="predicted"/>
<dbReference type="GO" id="GO:0010945">
    <property type="term" value="F:coenzyme A diphosphatase activity"/>
    <property type="evidence" value="ECO:0007669"/>
    <property type="project" value="InterPro"/>
</dbReference>
<dbReference type="GO" id="GO:0046872">
    <property type="term" value="F:metal ion binding"/>
    <property type="evidence" value="ECO:0007669"/>
    <property type="project" value="UniProtKB-KW"/>
</dbReference>
<dbReference type="Pfam" id="PF00293">
    <property type="entry name" value="NUDIX"/>
    <property type="match status" value="1"/>
</dbReference>
<evidence type="ECO:0000256" key="2">
    <source>
        <dbReference type="ARBA" id="ARBA00001946"/>
    </source>
</evidence>
<reference evidence="8" key="1">
    <citation type="submission" date="2019-06" db="EMBL/GenBank/DDBJ databases">
        <authorList>
            <person name="Murdoch R.W."/>
            <person name="Fathepure B."/>
        </authorList>
    </citation>
    <scope>NUCLEOTIDE SEQUENCE</scope>
</reference>
<keyword evidence="4 8" id="KW-0378">Hydrolase</keyword>
<evidence type="ECO:0000256" key="3">
    <source>
        <dbReference type="ARBA" id="ARBA00022723"/>
    </source>
</evidence>
<dbReference type="AlphaFoldDB" id="A0A5B8R9G4"/>
<evidence type="ECO:0000256" key="1">
    <source>
        <dbReference type="ARBA" id="ARBA00001936"/>
    </source>
</evidence>
<dbReference type="CDD" id="cd03426">
    <property type="entry name" value="NUDIX_CoAse_Nudt7"/>
    <property type="match status" value="1"/>
</dbReference>
<dbReference type="EMBL" id="MN079100">
    <property type="protein sequence ID" value="QEA05380.1"/>
    <property type="molecule type" value="Genomic_DNA"/>
</dbReference>
<dbReference type="InterPro" id="IPR015797">
    <property type="entry name" value="NUDIX_hydrolase-like_dom_sf"/>
</dbReference>
<dbReference type="InterPro" id="IPR000086">
    <property type="entry name" value="NUDIX_hydrolase_dom"/>
</dbReference>
<name>A0A5B8R9G4_9ZZZZ</name>
<comment type="cofactor">
    <cofactor evidence="2">
        <name>Mg(2+)</name>
        <dbReference type="ChEBI" id="CHEBI:18420"/>
    </cofactor>
</comment>
<dbReference type="PANTHER" id="PTHR12992:SF11">
    <property type="entry name" value="MITOCHONDRIAL COENZYME A DIPHOSPHATASE NUDT8"/>
    <property type="match status" value="1"/>
</dbReference>
<dbReference type="InterPro" id="IPR045121">
    <property type="entry name" value="CoAse"/>
</dbReference>
<dbReference type="EC" id="3.6.1.-" evidence="8"/>
<evidence type="ECO:0000256" key="4">
    <source>
        <dbReference type="ARBA" id="ARBA00022801"/>
    </source>
</evidence>